<evidence type="ECO:0000313" key="5">
    <source>
        <dbReference type="EMBL" id="SBP87485.1"/>
    </source>
</evidence>
<dbReference type="Gene3D" id="3.30.70.2450">
    <property type="match status" value="1"/>
</dbReference>
<reference evidence="5 6" key="1">
    <citation type="submission" date="2016-06" db="EMBL/GenBank/DDBJ databases">
        <authorList>
            <person name="Kjaerup R.B."/>
            <person name="Dalgaard T.S."/>
            <person name="Juul-Madsen H.R."/>
        </authorList>
    </citation>
    <scope>NUCLEOTIDE SEQUENCE [LARGE SCALE GENOMIC DNA]</scope>
    <source>
        <strain evidence="5 6">DSM 16361</strain>
    </source>
</reference>
<evidence type="ECO:0000259" key="4">
    <source>
        <dbReference type="Pfam" id="PF01494"/>
    </source>
</evidence>
<gene>
    <name evidence="5" type="ORF">THIARS_60198</name>
</gene>
<name>A0A238D2L4_THIDL</name>
<keyword evidence="6" id="KW-1185">Reference proteome</keyword>
<dbReference type="EMBL" id="FLMQ01000055">
    <property type="protein sequence ID" value="SBP87485.1"/>
    <property type="molecule type" value="Genomic_DNA"/>
</dbReference>
<evidence type="ECO:0000313" key="6">
    <source>
        <dbReference type="Proteomes" id="UP000214566"/>
    </source>
</evidence>
<accession>A0A238D2L4</accession>
<keyword evidence="3" id="KW-0274">FAD</keyword>
<dbReference type="PANTHER" id="PTHR43004">
    <property type="entry name" value="TRK SYSTEM POTASSIUM UPTAKE PROTEIN"/>
    <property type="match status" value="1"/>
</dbReference>
<dbReference type="Pfam" id="PF01494">
    <property type="entry name" value="FAD_binding_3"/>
    <property type="match status" value="1"/>
</dbReference>
<dbReference type="PANTHER" id="PTHR43004:SF19">
    <property type="entry name" value="BINDING MONOOXYGENASE, PUTATIVE (JCVI)-RELATED"/>
    <property type="match status" value="1"/>
</dbReference>
<dbReference type="InterPro" id="IPR002938">
    <property type="entry name" value="FAD-bd"/>
</dbReference>
<proteinExistence type="predicted"/>
<dbReference type="Gene3D" id="3.50.50.60">
    <property type="entry name" value="FAD/NAD(P)-binding domain"/>
    <property type="match status" value="1"/>
</dbReference>
<dbReference type="InterPro" id="IPR050641">
    <property type="entry name" value="RIFMO-like"/>
</dbReference>
<organism evidence="5 6">
    <name type="scientific">Thiomonas delicata</name>
    <name type="common">Thiomonas cuprina</name>
    <dbReference type="NCBI Taxonomy" id="364030"/>
    <lineage>
        <taxon>Bacteria</taxon>
        <taxon>Pseudomonadati</taxon>
        <taxon>Pseudomonadota</taxon>
        <taxon>Betaproteobacteria</taxon>
        <taxon>Burkholderiales</taxon>
        <taxon>Thiomonas</taxon>
    </lineage>
</organism>
<dbReference type="GO" id="GO:0016709">
    <property type="term" value="F:oxidoreductase activity, acting on paired donors, with incorporation or reduction of molecular oxygen, NAD(P)H as one donor, and incorporation of one atom of oxygen"/>
    <property type="evidence" value="ECO:0007669"/>
    <property type="project" value="UniProtKB-ARBA"/>
</dbReference>
<dbReference type="PRINTS" id="PR00420">
    <property type="entry name" value="RNGMNOXGNASE"/>
</dbReference>
<dbReference type="Proteomes" id="UP000214566">
    <property type="component" value="Unassembled WGS sequence"/>
</dbReference>
<dbReference type="SUPFAM" id="SSF51905">
    <property type="entry name" value="FAD/NAD(P)-binding domain"/>
    <property type="match status" value="1"/>
</dbReference>
<dbReference type="InterPro" id="IPR036188">
    <property type="entry name" value="FAD/NAD-bd_sf"/>
</dbReference>
<dbReference type="GO" id="GO:0071949">
    <property type="term" value="F:FAD binding"/>
    <property type="evidence" value="ECO:0007669"/>
    <property type="project" value="InterPro"/>
</dbReference>
<protein>
    <submittedName>
        <fullName evidence="5">FAD-binding lipoprotein</fullName>
    </submittedName>
</protein>
<evidence type="ECO:0000256" key="1">
    <source>
        <dbReference type="ARBA" id="ARBA00001974"/>
    </source>
</evidence>
<evidence type="ECO:0000256" key="2">
    <source>
        <dbReference type="ARBA" id="ARBA00022630"/>
    </source>
</evidence>
<sequence length="239" mass="26193">MNRRVLVVGAGPVGLTLALQLKRFGVPVDLIERGSSAGSYSKALSLNAASLKAFHGLSLQEEIAQAGKAISDIYLYSGGRRFSHIDKHRLGGLYDYYLSLPQPRTEEVLREKLCSLGGVVHDGHELVHLRQIPGGVEATIRVHQDNRTDSSRYDFIVGCDGAHSTVRELSGIAFSGSDYGLHFVMGDVAFEGGRHQVWTTYHLWDDGFLIFLPMDNGLTRLVVGRRQPLPAGRPKPTVS</sequence>
<keyword evidence="2" id="KW-0285">Flavoprotein</keyword>
<feature type="domain" description="FAD-binding" evidence="4">
    <location>
        <begin position="4"/>
        <end position="219"/>
    </location>
</feature>
<keyword evidence="5" id="KW-0449">Lipoprotein</keyword>
<dbReference type="AlphaFoldDB" id="A0A238D2L4"/>
<comment type="cofactor">
    <cofactor evidence="1">
        <name>FAD</name>
        <dbReference type="ChEBI" id="CHEBI:57692"/>
    </cofactor>
</comment>
<dbReference type="OrthoDB" id="3443359at2"/>
<evidence type="ECO:0000256" key="3">
    <source>
        <dbReference type="ARBA" id="ARBA00022827"/>
    </source>
</evidence>